<evidence type="ECO:0000256" key="5">
    <source>
        <dbReference type="ARBA" id="ARBA00022692"/>
    </source>
</evidence>
<evidence type="ECO:0000256" key="2">
    <source>
        <dbReference type="ARBA" id="ARBA00004922"/>
    </source>
</evidence>
<keyword evidence="12" id="KW-1185">Reference proteome</keyword>
<accession>A0ABM0GV14</accession>
<sequence>MVIALQRMTKLSIVILILVGIIDFIPVIYYTSIHKGTGTTKIPVIETIPGVYDEENGSLRSAVNQGSGRRRDYSSDGCISNDRAGIMETLSISQHCHHVPGNATCRQFVKLIKGSHSFHKRKEIKNCEEFRQLHGYYNKPETTTETQFPLAFVILVYTSVPQVEQLLRTIYRPWNFYCVHIDGKSSAQFHRRIKTITKCFPNLLLSSQSVTVHWASIYVLEAERICQRDLLRHSDKWKYLLNLSGQEFPLKTNLEIVEVLQELNGTNDVMSLGNPDGSGYNTWRQHVRYIVDPYNGIQRTNNKKTEPIPGNVAIYKGELHTALTRQFVEYLHKDPIAIAYYNWLNDTYCPDEHYYQSLNVLHNAPGTTGIINNQLLCRAKVWVTEPNSYVCKSRRVKRGICIFGRLDLPWLLEQPQLFANKFHFNEDPLVLNCLEEALNYRVFNPIHLNIDLYHNFSKSRKWGIRNTLQSFKLLPSQV</sequence>
<evidence type="ECO:0000256" key="1">
    <source>
        <dbReference type="ARBA" id="ARBA00004606"/>
    </source>
</evidence>
<dbReference type="RefSeq" id="XP_002737944.1">
    <property type="nucleotide sequence ID" value="XM_002737898.1"/>
</dbReference>
<keyword evidence="8 11" id="KW-0472">Membrane</keyword>
<dbReference type="PANTHER" id="PTHR19297">
    <property type="entry name" value="GLYCOSYLTRANSFERASE 14 FAMILY MEMBER"/>
    <property type="match status" value="1"/>
</dbReference>
<keyword evidence="5 11" id="KW-0812">Transmembrane</keyword>
<reference evidence="13" key="1">
    <citation type="submission" date="2025-08" db="UniProtKB">
        <authorList>
            <consortium name="RefSeq"/>
        </authorList>
    </citation>
    <scope>IDENTIFICATION</scope>
    <source>
        <tissue evidence="13">Testes</tissue>
    </source>
</reference>
<protein>
    <submittedName>
        <fullName evidence="13">N-acetyllactosaminide beta-1,6-N-acetylglucosaminyl-transferase, isoform C-like</fullName>
    </submittedName>
</protein>
<dbReference type="Proteomes" id="UP000694865">
    <property type="component" value="Unplaced"/>
</dbReference>
<keyword evidence="6" id="KW-0735">Signal-anchor</keyword>
<dbReference type="GeneID" id="100378232"/>
<feature type="transmembrane region" description="Helical" evidence="11">
    <location>
        <begin position="12"/>
        <end position="31"/>
    </location>
</feature>
<comment type="similarity">
    <text evidence="10">Belongs to the glycosyltransferase 14 family.</text>
</comment>
<name>A0ABM0GV14_SACKO</name>
<evidence type="ECO:0000256" key="4">
    <source>
        <dbReference type="ARBA" id="ARBA00022679"/>
    </source>
</evidence>
<evidence type="ECO:0000256" key="8">
    <source>
        <dbReference type="ARBA" id="ARBA00023136"/>
    </source>
</evidence>
<keyword evidence="3" id="KW-0328">Glycosyltransferase</keyword>
<evidence type="ECO:0000313" key="13">
    <source>
        <dbReference type="RefSeq" id="XP_002737944.1"/>
    </source>
</evidence>
<evidence type="ECO:0000313" key="12">
    <source>
        <dbReference type="Proteomes" id="UP000694865"/>
    </source>
</evidence>
<dbReference type="InterPro" id="IPR003406">
    <property type="entry name" value="Glyco_trans_14"/>
</dbReference>
<evidence type="ECO:0000256" key="10">
    <source>
        <dbReference type="ARBA" id="ARBA00038150"/>
    </source>
</evidence>
<comment type="pathway">
    <text evidence="2">Protein modification; protein glycosylation.</text>
</comment>
<evidence type="ECO:0000256" key="7">
    <source>
        <dbReference type="ARBA" id="ARBA00022989"/>
    </source>
</evidence>
<organism evidence="12 13">
    <name type="scientific">Saccoglossus kowalevskii</name>
    <name type="common">Acorn worm</name>
    <dbReference type="NCBI Taxonomy" id="10224"/>
    <lineage>
        <taxon>Eukaryota</taxon>
        <taxon>Metazoa</taxon>
        <taxon>Hemichordata</taxon>
        <taxon>Enteropneusta</taxon>
        <taxon>Harrimaniidae</taxon>
        <taxon>Saccoglossus</taxon>
    </lineage>
</organism>
<proteinExistence type="inferred from homology"/>
<keyword evidence="4" id="KW-0808">Transferase</keyword>
<dbReference type="Pfam" id="PF02485">
    <property type="entry name" value="Branch"/>
    <property type="match status" value="1"/>
</dbReference>
<evidence type="ECO:0000256" key="9">
    <source>
        <dbReference type="ARBA" id="ARBA00023180"/>
    </source>
</evidence>
<evidence type="ECO:0000256" key="6">
    <source>
        <dbReference type="ARBA" id="ARBA00022968"/>
    </source>
</evidence>
<evidence type="ECO:0000256" key="11">
    <source>
        <dbReference type="SAM" id="Phobius"/>
    </source>
</evidence>
<keyword evidence="9" id="KW-0325">Glycoprotein</keyword>
<gene>
    <name evidence="13" type="primary">LOC100378232</name>
</gene>
<keyword evidence="7 11" id="KW-1133">Transmembrane helix</keyword>
<dbReference type="PANTHER" id="PTHR19297:SF191">
    <property type="entry name" value="PROTEIN XYLOSYLTRANSFERASE"/>
    <property type="match status" value="1"/>
</dbReference>
<comment type="subcellular location">
    <subcellularLocation>
        <location evidence="1">Membrane</location>
        <topology evidence="1">Single-pass type II membrane protein</topology>
    </subcellularLocation>
</comment>
<evidence type="ECO:0000256" key="3">
    <source>
        <dbReference type="ARBA" id="ARBA00022676"/>
    </source>
</evidence>